<keyword evidence="18" id="KW-1185">Reference proteome</keyword>
<evidence type="ECO:0000256" key="4">
    <source>
        <dbReference type="ARBA" id="ARBA00022801"/>
    </source>
</evidence>
<feature type="domain" description="UvrD-like helicase C-terminal" evidence="16">
    <location>
        <begin position="496"/>
        <end position="755"/>
    </location>
</feature>
<dbReference type="InterPro" id="IPR022765">
    <property type="entry name" value="Dna2/Cas4_DUF83"/>
</dbReference>
<dbReference type="Gene3D" id="3.90.320.10">
    <property type="match status" value="1"/>
</dbReference>
<dbReference type="PROSITE" id="PS51198">
    <property type="entry name" value="UVRD_HELICASE_ATP_BIND"/>
    <property type="match status" value="1"/>
</dbReference>
<protein>
    <recommendedName>
        <fullName evidence="12">DNA 3'-5' helicase</fullName>
        <ecNumber evidence="12">5.6.2.4</ecNumber>
    </recommendedName>
</protein>
<evidence type="ECO:0000256" key="6">
    <source>
        <dbReference type="ARBA" id="ARBA00022839"/>
    </source>
</evidence>
<gene>
    <name evidence="17" type="primary">recB</name>
    <name evidence="17" type="ORF">ING2E5A_2083</name>
</gene>
<dbReference type="PANTHER" id="PTHR11070:SF67">
    <property type="entry name" value="DNA 3'-5' HELICASE"/>
    <property type="match status" value="1"/>
</dbReference>
<evidence type="ECO:0000256" key="11">
    <source>
        <dbReference type="ARBA" id="ARBA00034617"/>
    </source>
</evidence>
<dbReference type="Pfam" id="PF01930">
    <property type="entry name" value="Cas_Cas4"/>
    <property type="match status" value="1"/>
</dbReference>
<dbReference type="GO" id="GO:0005524">
    <property type="term" value="F:ATP binding"/>
    <property type="evidence" value="ECO:0007669"/>
    <property type="project" value="UniProtKB-UniRule"/>
</dbReference>
<keyword evidence="10" id="KW-0413">Isomerase</keyword>
<name>A0A1G4G8P3_9BACT</name>
<evidence type="ECO:0000256" key="8">
    <source>
        <dbReference type="ARBA" id="ARBA00023125"/>
    </source>
</evidence>
<dbReference type="InterPro" id="IPR014017">
    <property type="entry name" value="DNA_helicase_UvrD-like_C"/>
</dbReference>
<dbReference type="GO" id="GO:0000725">
    <property type="term" value="P:recombinational repair"/>
    <property type="evidence" value="ECO:0007669"/>
    <property type="project" value="TreeGrafter"/>
</dbReference>
<dbReference type="GO" id="GO:0004527">
    <property type="term" value="F:exonuclease activity"/>
    <property type="evidence" value="ECO:0007669"/>
    <property type="project" value="UniProtKB-KW"/>
</dbReference>
<dbReference type="Gene3D" id="1.10.3170.10">
    <property type="entry name" value="Recbcd, chain B, domain 2"/>
    <property type="match status" value="1"/>
</dbReference>
<organism evidence="17 18">
    <name type="scientific">Petrimonas mucosa</name>
    <dbReference type="NCBI Taxonomy" id="1642646"/>
    <lineage>
        <taxon>Bacteria</taxon>
        <taxon>Pseudomonadati</taxon>
        <taxon>Bacteroidota</taxon>
        <taxon>Bacteroidia</taxon>
        <taxon>Bacteroidales</taxon>
        <taxon>Dysgonomonadaceae</taxon>
        <taxon>Petrimonas</taxon>
    </lineage>
</organism>
<dbReference type="GO" id="GO:0003677">
    <property type="term" value="F:DNA binding"/>
    <property type="evidence" value="ECO:0007669"/>
    <property type="project" value="UniProtKB-KW"/>
</dbReference>
<reference evidence="17 18" key="1">
    <citation type="submission" date="2016-08" db="EMBL/GenBank/DDBJ databases">
        <authorList>
            <person name="Seilhamer J.J."/>
        </authorList>
    </citation>
    <scope>NUCLEOTIDE SEQUENCE [LARGE SCALE GENOMIC DNA]</scope>
    <source>
        <strain evidence="17">ING2-E5A</strain>
    </source>
</reference>
<evidence type="ECO:0000256" key="10">
    <source>
        <dbReference type="ARBA" id="ARBA00023235"/>
    </source>
</evidence>
<feature type="domain" description="UvrD-like helicase ATP-binding" evidence="15">
    <location>
        <begin position="1"/>
        <end position="470"/>
    </location>
</feature>
<evidence type="ECO:0000256" key="3">
    <source>
        <dbReference type="ARBA" id="ARBA00022763"/>
    </source>
</evidence>
<keyword evidence="3" id="KW-0227">DNA damage</keyword>
<dbReference type="RefSeq" id="WP_071137288.1">
    <property type="nucleotide sequence ID" value="NZ_LT608328.1"/>
</dbReference>
<keyword evidence="7 14" id="KW-0067">ATP-binding</keyword>
<keyword evidence="6" id="KW-0269">Exonuclease</keyword>
<sequence length="1079" mass="125042">MQSRASSDFNHLLLIKASAGSGKTHRLTGEYLRLLFSAENQYRHILAVTFTNKATDEMKSRVVKELYKLSTGEESGYVKELTETFQIPESRIREKAKSILESILHDYSAFYISTIDKFFQQTLRAFTREMGLSGGFKLELDNNFVLTQVIDLMIFELDKPQNSELAGWILDYMKTQIEEGKSWNIRQNIGKLGNQLFNEKYKLLTRDDKQKIGDKKELNDYRQELLKIIRSWEGELKSTGTRAHDLMNRFGLSYTDFKHGKNSGFLTFVKLANGDFKEPSDRFKNRADNLEEWIPNKSDKREAITSAYYEGLNDCVKQVVHLFENNLHYNTAVSILQNYHTLGILTDIRQRLQEYQQENNTLFLSDTTELLNKIVSDSESPFVYEKTGTRIDHYMIDEFQDTSSMQWQNFRPLIKESLDSGHFNLIVGDVKQSIYRWRNSDWELLESRILQDFQNNTIRNSILDTNWRSDSNIVHFNNALFATAANKLQEKFNSSEELQTNPNRKITEAYQHVRQAVPPGRDREDGYVKITFLDASDKENDWKSKALEQLPLEIERLQDQGFSLKEIAILVRKNDEAVEVAETLLHYKEQNPQSPYRYDIISNDALVIGNAQSVKAVIAMLRHFQNRNDETRRMLAVYEFYRFHRKLQPDRAIGTYFDEEQDFPVEIKTELYRISTLPFYEMIEAFFAMSSDALDEKENAYVQAFLDIVLKFSADASSDINDFLEWWDEKGCGKTLFSPDDQDAIRLITIHKSKGLGFGAVIMPFLKWEIDHTGNMGPILWCKPKVEPFNMLGTIPLQYKSSLENTLFKEEYLQEKLYTYIDNLNLLYVAFTRAKNRIVAYAPKPAADKVTDISSLLWCSLSAEGSAEGQLLLRDYLTEEDNRAIFEMGRPVKLRHKPEGESEAPSTLGSGKWQSVPFNKRLKLRLNSAGFFSEEGSRAYGTLMHEIISSIHTLDDLKGAIEARYISGEINSDERREITGLLTSALSQPEVSGWYSGKYHVINETEVLHPVFGFSRPDRIMIGDKETIVVDYKFGEREEEKYKRQVKHYLRLIREMGYDNVKGFIFYVKLGKVVEVNKI</sequence>
<dbReference type="Pfam" id="PF00580">
    <property type="entry name" value="UvrD-helicase"/>
    <property type="match status" value="1"/>
</dbReference>
<dbReference type="PROSITE" id="PS51217">
    <property type="entry name" value="UVRD_HELICASE_CTER"/>
    <property type="match status" value="1"/>
</dbReference>
<evidence type="ECO:0000313" key="18">
    <source>
        <dbReference type="Proteomes" id="UP000178485"/>
    </source>
</evidence>
<keyword evidence="8" id="KW-0238">DNA-binding</keyword>
<dbReference type="InterPro" id="IPR011604">
    <property type="entry name" value="PDDEXK-like_dom_sf"/>
</dbReference>
<keyword evidence="4 14" id="KW-0378">Hydrolase</keyword>
<dbReference type="GO" id="GO:0016887">
    <property type="term" value="F:ATP hydrolysis activity"/>
    <property type="evidence" value="ECO:0007669"/>
    <property type="project" value="RHEA"/>
</dbReference>
<dbReference type="InterPro" id="IPR014016">
    <property type="entry name" value="UvrD-like_ATP-bd"/>
</dbReference>
<dbReference type="AlphaFoldDB" id="A0A1G4G8P3"/>
<evidence type="ECO:0000256" key="13">
    <source>
        <dbReference type="ARBA" id="ARBA00048988"/>
    </source>
</evidence>
<dbReference type="InterPro" id="IPR000212">
    <property type="entry name" value="DNA_helicase_UvrD/REP"/>
</dbReference>
<comment type="catalytic activity">
    <reaction evidence="11">
        <text>Couples ATP hydrolysis with the unwinding of duplex DNA by translocating in the 3'-5' direction.</text>
        <dbReference type="EC" id="5.6.2.4"/>
    </reaction>
</comment>
<evidence type="ECO:0000256" key="5">
    <source>
        <dbReference type="ARBA" id="ARBA00022806"/>
    </source>
</evidence>
<keyword evidence="9" id="KW-0234">DNA repair</keyword>
<dbReference type="KEGG" id="pmuc:ING2E5A_2083"/>
<keyword evidence="1" id="KW-0540">Nuclease</keyword>
<evidence type="ECO:0000256" key="7">
    <source>
        <dbReference type="ARBA" id="ARBA00022840"/>
    </source>
</evidence>
<evidence type="ECO:0000259" key="16">
    <source>
        <dbReference type="PROSITE" id="PS51217"/>
    </source>
</evidence>
<dbReference type="EMBL" id="LT608328">
    <property type="protein sequence ID" value="SCM58899.1"/>
    <property type="molecule type" value="Genomic_DNA"/>
</dbReference>
<accession>A0A1G4G8P3</accession>
<dbReference type="Pfam" id="PF13361">
    <property type="entry name" value="UvrD_C"/>
    <property type="match status" value="2"/>
</dbReference>
<keyword evidence="5 14" id="KW-0347">Helicase</keyword>
<dbReference type="EC" id="5.6.2.4" evidence="12"/>
<evidence type="ECO:0000256" key="9">
    <source>
        <dbReference type="ARBA" id="ARBA00023204"/>
    </source>
</evidence>
<dbReference type="STRING" id="1642646.ING2E5A_2083"/>
<dbReference type="Gene3D" id="3.40.50.300">
    <property type="entry name" value="P-loop containing nucleotide triphosphate hydrolases"/>
    <property type="match status" value="3"/>
</dbReference>
<evidence type="ECO:0000259" key="15">
    <source>
        <dbReference type="PROSITE" id="PS51198"/>
    </source>
</evidence>
<dbReference type="InterPro" id="IPR027417">
    <property type="entry name" value="P-loop_NTPase"/>
</dbReference>
<dbReference type="SUPFAM" id="SSF52540">
    <property type="entry name" value="P-loop containing nucleoside triphosphate hydrolases"/>
    <property type="match status" value="1"/>
</dbReference>
<feature type="binding site" evidence="14">
    <location>
        <begin position="17"/>
        <end position="24"/>
    </location>
    <ligand>
        <name>ATP</name>
        <dbReference type="ChEBI" id="CHEBI:30616"/>
    </ligand>
</feature>
<evidence type="ECO:0000313" key="17">
    <source>
        <dbReference type="EMBL" id="SCM58899.1"/>
    </source>
</evidence>
<proteinExistence type="predicted"/>
<evidence type="ECO:0000256" key="2">
    <source>
        <dbReference type="ARBA" id="ARBA00022741"/>
    </source>
</evidence>
<dbReference type="GO" id="GO:0043138">
    <property type="term" value="F:3'-5' DNA helicase activity"/>
    <property type="evidence" value="ECO:0007669"/>
    <property type="project" value="UniProtKB-EC"/>
</dbReference>
<dbReference type="GO" id="GO:0005829">
    <property type="term" value="C:cytosol"/>
    <property type="evidence" value="ECO:0007669"/>
    <property type="project" value="TreeGrafter"/>
</dbReference>
<evidence type="ECO:0000256" key="1">
    <source>
        <dbReference type="ARBA" id="ARBA00022722"/>
    </source>
</evidence>
<dbReference type="Proteomes" id="UP000178485">
    <property type="component" value="Chromosome i"/>
</dbReference>
<keyword evidence="2 14" id="KW-0547">Nucleotide-binding</keyword>
<evidence type="ECO:0000256" key="14">
    <source>
        <dbReference type="PROSITE-ProRule" id="PRU00560"/>
    </source>
</evidence>
<comment type="catalytic activity">
    <reaction evidence="13">
        <text>ATP + H2O = ADP + phosphate + H(+)</text>
        <dbReference type="Rhea" id="RHEA:13065"/>
        <dbReference type="ChEBI" id="CHEBI:15377"/>
        <dbReference type="ChEBI" id="CHEBI:15378"/>
        <dbReference type="ChEBI" id="CHEBI:30616"/>
        <dbReference type="ChEBI" id="CHEBI:43474"/>
        <dbReference type="ChEBI" id="CHEBI:456216"/>
        <dbReference type="EC" id="5.6.2.4"/>
    </reaction>
</comment>
<dbReference type="PANTHER" id="PTHR11070">
    <property type="entry name" value="UVRD / RECB / PCRA DNA HELICASE FAMILY MEMBER"/>
    <property type="match status" value="1"/>
</dbReference>
<evidence type="ECO:0000256" key="12">
    <source>
        <dbReference type="ARBA" id="ARBA00034808"/>
    </source>
</evidence>